<evidence type="ECO:0000256" key="2">
    <source>
        <dbReference type="ARBA" id="ARBA00022448"/>
    </source>
</evidence>
<evidence type="ECO:0000256" key="1">
    <source>
        <dbReference type="ARBA" id="ARBA00011245"/>
    </source>
</evidence>
<dbReference type="RefSeq" id="WP_280575832.1">
    <property type="nucleotide sequence ID" value="NZ_JARXRM010000045.1"/>
</dbReference>
<comment type="caution">
    <text evidence="5">The sequence shown here is derived from an EMBL/GenBank/DDBJ whole genome shotgun (WGS) entry which is preliminary data.</text>
</comment>
<proteinExistence type="predicted"/>
<organism evidence="5 6">
    <name type="scientific">Luteimonas endophytica</name>
    <dbReference type="NCBI Taxonomy" id="3042023"/>
    <lineage>
        <taxon>Bacteria</taxon>
        <taxon>Pseudomonadati</taxon>
        <taxon>Pseudomonadota</taxon>
        <taxon>Gammaproteobacteria</taxon>
        <taxon>Lysobacterales</taxon>
        <taxon>Lysobacteraceae</taxon>
        <taxon>Luteimonas</taxon>
    </lineage>
</organism>
<dbReference type="InterPro" id="IPR004564">
    <property type="entry name" value="OM_lipoprot_carrier_LolA-like"/>
</dbReference>
<accession>A0ABT6JCF1</accession>
<dbReference type="InterPro" id="IPR029046">
    <property type="entry name" value="LolA/LolB/LppX"/>
</dbReference>
<evidence type="ECO:0000313" key="5">
    <source>
        <dbReference type="EMBL" id="MDH5824506.1"/>
    </source>
</evidence>
<evidence type="ECO:0000256" key="4">
    <source>
        <dbReference type="ARBA" id="ARBA00022927"/>
    </source>
</evidence>
<name>A0ABT6JCF1_9GAMM</name>
<dbReference type="Proteomes" id="UP001156940">
    <property type="component" value="Unassembled WGS sequence"/>
</dbReference>
<dbReference type="EMBL" id="JARXRM010000045">
    <property type="protein sequence ID" value="MDH5824506.1"/>
    <property type="molecule type" value="Genomic_DNA"/>
</dbReference>
<keyword evidence="4" id="KW-0653">Protein transport</keyword>
<comment type="subunit">
    <text evidence="1">Monomer.</text>
</comment>
<keyword evidence="6" id="KW-1185">Reference proteome</keyword>
<reference evidence="5 6" key="1">
    <citation type="submission" date="2023-04" db="EMBL/GenBank/DDBJ databases">
        <title>Luteimonas endophyticus RD2P54.</title>
        <authorList>
            <person name="Sun J.-Q."/>
        </authorList>
    </citation>
    <scope>NUCLEOTIDE SEQUENCE [LARGE SCALE GENOMIC DNA]</scope>
    <source>
        <strain evidence="5 6">RD2P54</strain>
    </source>
</reference>
<evidence type="ECO:0000313" key="6">
    <source>
        <dbReference type="Proteomes" id="UP001156940"/>
    </source>
</evidence>
<evidence type="ECO:0000256" key="3">
    <source>
        <dbReference type="ARBA" id="ARBA00022729"/>
    </source>
</evidence>
<gene>
    <name evidence="5" type="ORF">QFW77_16145</name>
</gene>
<dbReference type="Pfam" id="PF19574">
    <property type="entry name" value="LolA_3"/>
    <property type="match status" value="1"/>
</dbReference>
<dbReference type="SUPFAM" id="SSF89392">
    <property type="entry name" value="Prokaryotic lipoproteins and lipoprotein localization factors"/>
    <property type="match status" value="1"/>
</dbReference>
<keyword evidence="2" id="KW-0813">Transport</keyword>
<protein>
    <submittedName>
        <fullName evidence="5">Fatty acyl CoA synthetase</fullName>
    </submittedName>
</protein>
<sequence length="194" mass="21058">MAQAAADGFDGAWILEKLARPAPARTSFVEVRTSAMLKEPLRVTGEYLRPDARTLVREVRSPYVETTTVRDGRATIERAGRSPRSFSLSRAPELAALQASFGALLAGDVAELERHYAIRTRGVRERWTMTLTPKDPELAANVRRIDLYGRGAELRCIETLPGEGALQRTLLAGAARSADPQADAAALEALCRGG</sequence>
<keyword evidence="3" id="KW-0732">Signal</keyword>
<dbReference type="Gene3D" id="2.50.20.10">
    <property type="entry name" value="Lipoprotein localisation LolA/LolB/LppX"/>
    <property type="match status" value="1"/>
</dbReference>